<comment type="caution">
    <text evidence="13">The sequence shown here is derived from an EMBL/GenBank/DDBJ whole genome shotgun (WGS) entry which is preliminary data.</text>
</comment>
<dbReference type="InterPro" id="IPR004017">
    <property type="entry name" value="Cys_rich_dom"/>
</dbReference>
<evidence type="ECO:0000256" key="7">
    <source>
        <dbReference type="ARBA" id="ARBA00023002"/>
    </source>
</evidence>
<evidence type="ECO:0000256" key="2">
    <source>
        <dbReference type="ARBA" id="ARBA00008000"/>
    </source>
</evidence>
<organism evidence="13 14">
    <name type="scientific">Pseudidiomarina atlantica</name>
    <dbReference type="NCBI Taxonomy" id="1517416"/>
    <lineage>
        <taxon>Bacteria</taxon>
        <taxon>Pseudomonadati</taxon>
        <taxon>Pseudomonadota</taxon>
        <taxon>Gammaproteobacteria</taxon>
        <taxon>Alteromonadales</taxon>
        <taxon>Idiomarinaceae</taxon>
        <taxon>Pseudidiomarina</taxon>
    </lineage>
</organism>
<evidence type="ECO:0000256" key="6">
    <source>
        <dbReference type="ARBA" id="ARBA00022946"/>
    </source>
</evidence>
<dbReference type="PANTHER" id="PTHR11748:SF111">
    <property type="entry name" value="D-LACTATE DEHYDROGENASE, MITOCHONDRIAL-RELATED"/>
    <property type="match status" value="1"/>
</dbReference>
<keyword evidence="9" id="KW-0411">Iron-sulfur</keyword>
<dbReference type="FunFam" id="1.10.45.10:FF:000001">
    <property type="entry name" value="D-lactate dehydrogenase mitochondrial"/>
    <property type="match status" value="1"/>
</dbReference>
<dbReference type="PROSITE" id="PS00198">
    <property type="entry name" value="4FE4S_FER_1"/>
    <property type="match status" value="1"/>
</dbReference>
<evidence type="ECO:0000256" key="9">
    <source>
        <dbReference type="ARBA" id="ARBA00023014"/>
    </source>
</evidence>
<sequence>MRAQQQWQQFEQQLASVLPASRCVRDLARRLAFSTDASFYHKVPKLVLQVATLAELQAIVKLAQSCQIALTFRAAGTSLSGQAISDSVLVILTPDWQRVEILEQGAAVRLQAGVIGAEANRQLAPLGRKIGPDPASINSCKVAGIAANNASGMCCGVKHNSYHTLQHLSFVLADGTHVDTADADSVQAFRKSHAQLLEQLAALAQQVRDDADFSAAITQQYRLKNTMGYGLNAFLDFTDPLDILTHLFIGSEGTLGFIEAITYRTVAVPAARATGLYLFANSHAACAMIPALRESGVDAVEFMDGRSLQSVAHLLAPYTEQQMPAQAVALLIDIGRADEVELQQATTAIGALLAAAEVAAQPLCAFSQDAERSAALWNIRKGLFPAVGAVRASGTTVVIEDVAFPLEQLADAVDDLQQLLLEHGYSEAIIFGHALDGNVHFVFTQSFNTDAEVQRYADFMAAVNHLVTERYRGTLKAEHGTGRNMAPYLYAQWGGKGLALMQQLKQLLDPQGILNPGVILNDDPLAHLQDLKQLPAVADPVDACIECGFCEPQCPSLNYTLSPRQRIALLRRAQHRSASERAQIERDFQHLGIDSCAATGLCATACPVGINTGEWVQQLRAEQQTQRTLAPAVAKWTQAHLGSSLAIARFALGAGRQLQRFAPALLPKDLPRLPPLAAAAKPSTESRAGSVVTDKAIYFTTCPNRLFGYDSEQGNAQSLPATVAELCAKAGIELQLLSHSAEHCCGQPWQSKGFPAQASSKREQLEVALWQASEQGRYPVIIDASPCALQLQHAQVKTYELSEFLLSYVAPKLDLTPLSEPLALHVTCSSRHLDNGRALRQLAQLCSSQVVEPPSVKCCGFAGDKGFTTPELNASALAPLARELPAACQHAVSNSRTCEIGLTEHSGRAYQHIAFLLNQISTRSA</sequence>
<evidence type="ECO:0000256" key="1">
    <source>
        <dbReference type="ARBA" id="ARBA00001974"/>
    </source>
</evidence>
<evidence type="ECO:0000313" key="13">
    <source>
        <dbReference type="EMBL" id="KFZ27902.1"/>
    </source>
</evidence>
<dbReference type="Gene3D" id="3.30.70.2740">
    <property type="match status" value="1"/>
</dbReference>
<dbReference type="eggNOG" id="COG0277">
    <property type="taxonomic scope" value="Bacteria"/>
</dbReference>
<feature type="domain" description="4Fe-4S ferredoxin-type" evidence="11">
    <location>
        <begin position="534"/>
        <end position="564"/>
    </location>
</feature>
<dbReference type="InterPro" id="IPR016171">
    <property type="entry name" value="Vanillyl_alc_oxidase_C-sub2"/>
</dbReference>
<dbReference type="AlphaFoldDB" id="A0A094IL78"/>
<dbReference type="InterPro" id="IPR016167">
    <property type="entry name" value="FAD-bd_PCMH_sub1"/>
</dbReference>
<dbReference type="Gene3D" id="1.10.45.10">
    <property type="entry name" value="Vanillyl-alcohol Oxidase, Chain A, domain 4"/>
    <property type="match status" value="1"/>
</dbReference>
<dbReference type="InterPro" id="IPR036318">
    <property type="entry name" value="FAD-bd_PCMH-like_sf"/>
</dbReference>
<evidence type="ECO:0000256" key="10">
    <source>
        <dbReference type="ARBA" id="ARBA00038897"/>
    </source>
</evidence>
<dbReference type="PROSITE" id="PS51379">
    <property type="entry name" value="4FE4S_FER_2"/>
    <property type="match status" value="1"/>
</dbReference>
<dbReference type="OrthoDB" id="9811557at2"/>
<name>A0A094IL78_9GAMM</name>
<dbReference type="SUPFAM" id="SSF56176">
    <property type="entry name" value="FAD-binding/transporter-associated domain-like"/>
    <property type="match status" value="1"/>
</dbReference>
<proteinExistence type="inferred from homology"/>
<dbReference type="Gene3D" id="3.30.70.2190">
    <property type="match status" value="1"/>
</dbReference>
<dbReference type="InterPro" id="IPR016164">
    <property type="entry name" value="FAD-linked_Oxase-like_C"/>
</dbReference>
<dbReference type="SUPFAM" id="SSF55103">
    <property type="entry name" value="FAD-linked oxidases, C-terminal domain"/>
    <property type="match status" value="1"/>
</dbReference>
<dbReference type="Pfam" id="PF13183">
    <property type="entry name" value="Fer4_8"/>
    <property type="match status" value="1"/>
</dbReference>
<dbReference type="Gene3D" id="3.30.43.10">
    <property type="entry name" value="Uridine Diphospho-n-acetylenolpyruvylglucosamine Reductase, domain 2"/>
    <property type="match status" value="1"/>
</dbReference>
<dbReference type="InterPro" id="IPR016169">
    <property type="entry name" value="FAD-bd_PCMH_sub2"/>
</dbReference>
<dbReference type="InterPro" id="IPR006094">
    <property type="entry name" value="Oxid_FAD_bind_N"/>
</dbReference>
<keyword evidence="7" id="KW-0560">Oxidoreductase</keyword>
<dbReference type="eggNOG" id="COG0479">
    <property type="taxonomic scope" value="Bacteria"/>
</dbReference>
<dbReference type="Gene3D" id="3.30.465.10">
    <property type="match status" value="1"/>
</dbReference>
<dbReference type="Gene3D" id="1.10.1060.10">
    <property type="entry name" value="Alpha-helical ferredoxin"/>
    <property type="match status" value="1"/>
</dbReference>
<evidence type="ECO:0000256" key="8">
    <source>
        <dbReference type="ARBA" id="ARBA00023004"/>
    </source>
</evidence>
<evidence type="ECO:0000256" key="4">
    <source>
        <dbReference type="ARBA" id="ARBA00022723"/>
    </source>
</evidence>
<dbReference type="RefSeq" id="WP_034733774.1">
    <property type="nucleotide sequence ID" value="NZ_JPIN01000013.1"/>
</dbReference>
<dbReference type="GO" id="GO:0008720">
    <property type="term" value="F:D-lactate dehydrogenase (NAD+) activity"/>
    <property type="evidence" value="ECO:0007669"/>
    <property type="project" value="TreeGrafter"/>
</dbReference>
<gene>
    <name evidence="13" type="ORF">IDAT_11540</name>
</gene>
<dbReference type="PANTHER" id="PTHR11748">
    <property type="entry name" value="D-LACTATE DEHYDROGENASE"/>
    <property type="match status" value="1"/>
</dbReference>
<evidence type="ECO:0000313" key="14">
    <source>
        <dbReference type="Proteomes" id="UP000053718"/>
    </source>
</evidence>
<protein>
    <recommendedName>
        <fullName evidence="10">D-lactate dehydrogenase (cytochrome)</fullName>
        <ecNumber evidence="10">1.1.2.4</ecNumber>
    </recommendedName>
</protein>
<keyword evidence="3" id="KW-0285">Flavoprotein</keyword>
<evidence type="ECO:0000256" key="5">
    <source>
        <dbReference type="ARBA" id="ARBA00022827"/>
    </source>
</evidence>
<keyword evidence="5" id="KW-0274">FAD</keyword>
<dbReference type="Proteomes" id="UP000053718">
    <property type="component" value="Unassembled WGS sequence"/>
</dbReference>
<evidence type="ECO:0000259" key="11">
    <source>
        <dbReference type="PROSITE" id="PS51379"/>
    </source>
</evidence>
<dbReference type="InterPro" id="IPR017896">
    <property type="entry name" value="4Fe4S_Fe-S-bd"/>
</dbReference>
<keyword evidence="6" id="KW-0809">Transit peptide</keyword>
<dbReference type="InterPro" id="IPR016166">
    <property type="entry name" value="FAD-bd_PCMH"/>
</dbReference>
<evidence type="ECO:0000259" key="12">
    <source>
        <dbReference type="PROSITE" id="PS51387"/>
    </source>
</evidence>
<comment type="similarity">
    <text evidence="2">Belongs to the FAD-binding oxidoreductase/transferase type 4 family.</text>
</comment>
<dbReference type="Pfam" id="PF02754">
    <property type="entry name" value="CCG"/>
    <property type="match status" value="2"/>
</dbReference>
<dbReference type="GO" id="GO:0046872">
    <property type="term" value="F:metal ion binding"/>
    <property type="evidence" value="ECO:0007669"/>
    <property type="project" value="UniProtKB-KW"/>
</dbReference>
<dbReference type="EC" id="1.1.2.4" evidence="10"/>
<dbReference type="Pfam" id="PF02913">
    <property type="entry name" value="FAD-oxidase_C"/>
    <property type="match status" value="1"/>
</dbReference>
<dbReference type="GO" id="GO:0051536">
    <property type="term" value="F:iron-sulfur cluster binding"/>
    <property type="evidence" value="ECO:0007669"/>
    <property type="project" value="UniProtKB-KW"/>
</dbReference>
<keyword evidence="14" id="KW-1185">Reference proteome</keyword>
<dbReference type="GO" id="GO:1903457">
    <property type="term" value="P:lactate catabolic process"/>
    <property type="evidence" value="ECO:0007669"/>
    <property type="project" value="TreeGrafter"/>
</dbReference>
<feature type="domain" description="FAD-binding PCMH-type" evidence="12">
    <location>
        <begin position="40"/>
        <end position="268"/>
    </location>
</feature>
<dbReference type="Pfam" id="PF01565">
    <property type="entry name" value="FAD_binding_4"/>
    <property type="match status" value="1"/>
</dbReference>
<reference evidence="13 14" key="1">
    <citation type="submission" date="2014-06" db="EMBL/GenBank/DDBJ databases">
        <title>Draft genome sequence of Idiomarina sp. MCCC 1A10513.</title>
        <authorList>
            <person name="Du J."/>
            <person name="Lai Q."/>
            <person name="Shao Z."/>
        </authorList>
    </citation>
    <scope>NUCLEOTIDE SEQUENCE [LARGE SCALE GENOMIC DNA]</scope>
    <source>
        <strain evidence="13 14">MCCC 1A10513</strain>
    </source>
</reference>
<comment type="cofactor">
    <cofactor evidence="1">
        <name>FAD</name>
        <dbReference type="ChEBI" id="CHEBI:57692"/>
    </cofactor>
</comment>
<accession>A0A094IL78</accession>
<keyword evidence="8" id="KW-0408">Iron</keyword>
<dbReference type="EMBL" id="JPIN01000013">
    <property type="protein sequence ID" value="KFZ27902.1"/>
    <property type="molecule type" value="Genomic_DNA"/>
</dbReference>
<dbReference type="InterPro" id="IPR009051">
    <property type="entry name" value="Helical_ferredxn"/>
</dbReference>
<keyword evidence="4" id="KW-0479">Metal-binding</keyword>
<dbReference type="GO" id="GO:0004458">
    <property type="term" value="F:D-lactate dehydrogenase (cytochrome) activity"/>
    <property type="evidence" value="ECO:0007669"/>
    <property type="project" value="UniProtKB-EC"/>
</dbReference>
<dbReference type="PROSITE" id="PS51387">
    <property type="entry name" value="FAD_PCMH"/>
    <property type="match status" value="1"/>
</dbReference>
<dbReference type="InterPro" id="IPR004113">
    <property type="entry name" value="FAD-bd_oxidored_4_C"/>
</dbReference>
<dbReference type="SUPFAM" id="SSF46548">
    <property type="entry name" value="alpha-helical ferredoxin"/>
    <property type="match status" value="1"/>
</dbReference>
<dbReference type="STRING" id="1517416.IDAT_11540"/>
<dbReference type="eggNOG" id="COG0247">
    <property type="taxonomic scope" value="Bacteria"/>
</dbReference>
<evidence type="ECO:0000256" key="3">
    <source>
        <dbReference type="ARBA" id="ARBA00022630"/>
    </source>
</evidence>
<dbReference type="InterPro" id="IPR017900">
    <property type="entry name" value="4Fe4S_Fe_S_CS"/>
</dbReference>
<dbReference type="GO" id="GO:0071949">
    <property type="term" value="F:FAD binding"/>
    <property type="evidence" value="ECO:0007669"/>
    <property type="project" value="InterPro"/>
</dbReference>